<comment type="similarity">
    <text evidence="2">Belongs to the nucleoside triphosphate pyrophosphohydrolase family.</text>
</comment>
<dbReference type="Proteomes" id="UP000737113">
    <property type="component" value="Unassembled WGS sequence"/>
</dbReference>
<evidence type="ECO:0000256" key="4">
    <source>
        <dbReference type="ARBA" id="ARBA00074799"/>
    </source>
</evidence>
<evidence type="ECO:0000256" key="2">
    <source>
        <dbReference type="ARBA" id="ARBA00061115"/>
    </source>
</evidence>
<keyword evidence="6" id="KW-0378">Hydrolase</keyword>
<dbReference type="InterPro" id="IPR011551">
    <property type="entry name" value="NTP_PyrPHydrolase_MazG"/>
</dbReference>
<evidence type="ECO:0000313" key="6">
    <source>
        <dbReference type="EMBL" id="NMH65779.1"/>
    </source>
</evidence>
<dbReference type="RefSeq" id="WP_169564507.1">
    <property type="nucleotide sequence ID" value="NZ_JAAXYH010000007.1"/>
</dbReference>
<dbReference type="GO" id="GO:0047693">
    <property type="term" value="F:ATP diphosphatase activity"/>
    <property type="evidence" value="ECO:0007669"/>
    <property type="project" value="UniProtKB-EC"/>
</dbReference>
<dbReference type="GO" id="GO:0046047">
    <property type="term" value="P:TTP catabolic process"/>
    <property type="evidence" value="ECO:0007669"/>
    <property type="project" value="TreeGrafter"/>
</dbReference>
<dbReference type="EC" id="3.6.1.8" evidence="3"/>
<dbReference type="EMBL" id="JAAXYH010000007">
    <property type="protein sequence ID" value="NMH65779.1"/>
    <property type="molecule type" value="Genomic_DNA"/>
</dbReference>
<sequence>MPLKSTPSQSTAADIERLLAIMAKLRDPDSGCPWDKAQSFATIVPFTLEEAYEVADTIERLALEELPGELGDLLFQVIFYCQLGKEQGLFDFSVVVDKICTKLTERHPHVFGEHGGSGELSAAGVKDSWEAIKARERQANEQHSVLDNIPLSLPALARSVKIQQRVARVGFDWAELEPVVAKIHEEIDEVLHEVRQSRVDAAKVRDEMGDLLFAVTNLARHLGVEPEQALRQANAKFERRFRGVETLATADGKALTDHDLAALDAFWDQVKHQEKR</sequence>
<dbReference type="GO" id="GO:0006203">
    <property type="term" value="P:dGTP catabolic process"/>
    <property type="evidence" value="ECO:0007669"/>
    <property type="project" value="TreeGrafter"/>
</dbReference>
<accession>A0A972FUX4</accession>
<proteinExistence type="inferred from homology"/>
<gene>
    <name evidence="6" type="primary">mazG</name>
    <name evidence="6" type="ORF">HC757_11440</name>
</gene>
<dbReference type="Pfam" id="PF03819">
    <property type="entry name" value="MazG"/>
    <property type="match status" value="2"/>
</dbReference>
<comment type="catalytic activity">
    <reaction evidence="1">
        <text>ATP + H2O = AMP + diphosphate + H(+)</text>
        <dbReference type="Rhea" id="RHEA:14245"/>
        <dbReference type="ChEBI" id="CHEBI:15377"/>
        <dbReference type="ChEBI" id="CHEBI:15378"/>
        <dbReference type="ChEBI" id="CHEBI:30616"/>
        <dbReference type="ChEBI" id="CHEBI:33019"/>
        <dbReference type="ChEBI" id="CHEBI:456215"/>
        <dbReference type="EC" id="3.6.1.8"/>
    </reaction>
</comment>
<reference evidence="6" key="1">
    <citation type="submission" date="2020-04" db="EMBL/GenBank/DDBJ databases">
        <title>Description of Shewanella salipaludis sp. nov., isolated from a salt marsh.</title>
        <authorList>
            <person name="Park S."/>
            <person name="Yoon J.-H."/>
        </authorList>
    </citation>
    <scope>NUCLEOTIDE SEQUENCE</scope>
    <source>
        <strain evidence="6">SHSM-M6</strain>
    </source>
</reference>
<dbReference type="NCBIfam" id="TIGR00444">
    <property type="entry name" value="mazG"/>
    <property type="match status" value="1"/>
</dbReference>
<feature type="domain" description="NTP pyrophosphohydrolase MazG-like" evidence="5">
    <location>
        <begin position="38"/>
        <end position="111"/>
    </location>
</feature>
<dbReference type="GO" id="GO:0046076">
    <property type="term" value="P:dTTP catabolic process"/>
    <property type="evidence" value="ECO:0007669"/>
    <property type="project" value="TreeGrafter"/>
</dbReference>
<dbReference type="InterPro" id="IPR004518">
    <property type="entry name" value="MazG-like_dom"/>
</dbReference>
<name>A0A972FUX4_9GAMM</name>
<dbReference type="GO" id="GO:0046081">
    <property type="term" value="P:dUTP catabolic process"/>
    <property type="evidence" value="ECO:0007669"/>
    <property type="project" value="TreeGrafter"/>
</dbReference>
<keyword evidence="7" id="KW-1185">Reference proteome</keyword>
<comment type="caution">
    <text evidence="6">The sequence shown here is derived from an EMBL/GenBank/DDBJ whole genome shotgun (WGS) entry which is preliminary data.</text>
</comment>
<evidence type="ECO:0000313" key="7">
    <source>
        <dbReference type="Proteomes" id="UP000737113"/>
    </source>
</evidence>
<feature type="domain" description="NTP pyrophosphohydrolase MazG-like" evidence="5">
    <location>
        <begin position="179"/>
        <end position="240"/>
    </location>
</feature>
<dbReference type="InterPro" id="IPR048011">
    <property type="entry name" value="NTP-PPase_MazG-like_C"/>
</dbReference>
<dbReference type="CDD" id="cd11529">
    <property type="entry name" value="NTP-PPase_MazG_Cterm"/>
    <property type="match status" value="1"/>
</dbReference>
<organism evidence="6 7">
    <name type="scientific">Shewanella salipaludis</name>
    <dbReference type="NCBI Taxonomy" id="2723052"/>
    <lineage>
        <taxon>Bacteria</taxon>
        <taxon>Pseudomonadati</taxon>
        <taxon>Pseudomonadota</taxon>
        <taxon>Gammaproteobacteria</taxon>
        <taxon>Alteromonadales</taxon>
        <taxon>Shewanellaceae</taxon>
        <taxon>Shewanella</taxon>
    </lineage>
</organism>
<evidence type="ECO:0000259" key="5">
    <source>
        <dbReference type="Pfam" id="PF03819"/>
    </source>
</evidence>
<dbReference type="InterPro" id="IPR048015">
    <property type="entry name" value="NTP-PPase_MazG-like_N"/>
</dbReference>
<dbReference type="SUPFAM" id="SSF101386">
    <property type="entry name" value="all-alpha NTP pyrophosphatases"/>
    <property type="match status" value="2"/>
</dbReference>
<dbReference type="GO" id="GO:0006950">
    <property type="term" value="P:response to stress"/>
    <property type="evidence" value="ECO:0007669"/>
    <property type="project" value="UniProtKB-ARBA"/>
</dbReference>
<dbReference type="CDD" id="cd11528">
    <property type="entry name" value="NTP-PPase_MazG_Nterm"/>
    <property type="match status" value="1"/>
</dbReference>
<dbReference type="PANTHER" id="PTHR30522">
    <property type="entry name" value="NUCLEOSIDE TRIPHOSPHATE PYROPHOSPHOHYDROLASE"/>
    <property type="match status" value="1"/>
</dbReference>
<evidence type="ECO:0000256" key="3">
    <source>
        <dbReference type="ARBA" id="ARBA00066372"/>
    </source>
</evidence>
<dbReference type="FunFam" id="1.10.287.1080:FF:000001">
    <property type="entry name" value="Nucleoside triphosphate pyrophosphohydrolase"/>
    <property type="match status" value="1"/>
</dbReference>
<dbReference type="AlphaFoldDB" id="A0A972FUX4"/>
<dbReference type="PANTHER" id="PTHR30522:SF0">
    <property type="entry name" value="NUCLEOSIDE TRIPHOSPHATE PYROPHOSPHOHYDROLASE"/>
    <property type="match status" value="1"/>
</dbReference>
<dbReference type="NCBIfam" id="NF007113">
    <property type="entry name" value="PRK09562.1"/>
    <property type="match status" value="1"/>
</dbReference>
<protein>
    <recommendedName>
        <fullName evidence="4">Nucleoside triphosphate pyrophosphohydrolase</fullName>
        <ecNumber evidence="3">3.6.1.8</ecNumber>
    </recommendedName>
</protein>
<evidence type="ECO:0000256" key="1">
    <source>
        <dbReference type="ARBA" id="ARBA00052141"/>
    </source>
</evidence>
<dbReference type="GO" id="GO:0046061">
    <property type="term" value="P:dATP catabolic process"/>
    <property type="evidence" value="ECO:0007669"/>
    <property type="project" value="TreeGrafter"/>
</dbReference>
<dbReference type="Gene3D" id="1.10.287.1080">
    <property type="entry name" value="MazG-like"/>
    <property type="match status" value="2"/>
</dbReference>
<dbReference type="FunFam" id="1.10.287.1080:FF:000003">
    <property type="entry name" value="Nucleoside triphosphate pyrophosphohydrolase"/>
    <property type="match status" value="1"/>
</dbReference>
<dbReference type="GO" id="GO:0046052">
    <property type="term" value="P:UTP catabolic process"/>
    <property type="evidence" value="ECO:0007669"/>
    <property type="project" value="TreeGrafter"/>
</dbReference>